<evidence type="ECO:0008006" key="3">
    <source>
        <dbReference type="Google" id="ProtNLM"/>
    </source>
</evidence>
<accession>A0A942EA15</accession>
<dbReference type="EMBL" id="JAGXTP010000003">
    <property type="protein sequence ID" value="MBS3850346.1"/>
    <property type="molecule type" value="Genomic_DNA"/>
</dbReference>
<organism evidence="1 2">
    <name type="scientific">Devosia litorisediminis</name>
    <dbReference type="NCBI Taxonomy" id="2829817"/>
    <lineage>
        <taxon>Bacteria</taxon>
        <taxon>Pseudomonadati</taxon>
        <taxon>Pseudomonadota</taxon>
        <taxon>Alphaproteobacteria</taxon>
        <taxon>Hyphomicrobiales</taxon>
        <taxon>Devosiaceae</taxon>
        <taxon>Devosia</taxon>
    </lineage>
</organism>
<reference evidence="1" key="1">
    <citation type="submission" date="2021-04" db="EMBL/GenBank/DDBJ databases">
        <title>Devosia litorisediminis sp. nov., isolated from a sand dune.</title>
        <authorList>
            <person name="Park S."/>
            <person name="Yoon J.-H."/>
        </authorList>
    </citation>
    <scope>NUCLEOTIDE SEQUENCE</scope>
    <source>
        <strain evidence="1">BSSL-BM10</strain>
    </source>
</reference>
<protein>
    <recommendedName>
        <fullName evidence="3">1,4-alpha-glucan branching enzyme</fullName>
    </recommendedName>
</protein>
<evidence type="ECO:0000313" key="2">
    <source>
        <dbReference type="Proteomes" id="UP000678281"/>
    </source>
</evidence>
<sequence>MAKTLTDRNEIREWAAARGGNPMLMEVPDGSGSRTLLQLTFGQYEINTDGNEGPDRIGGFQLVSWDEWFDALDANNLAVRVSDDPSGGNEAEFEFVEKSK</sequence>
<gene>
    <name evidence="1" type="ORF">KD146_16725</name>
</gene>
<proteinExistence type="predicted"/>
<dbReference type="AlphaFoldDB" id="A0A942EA15"/>
<name>A0A942EA15_9HYPH</name>
<dbReference type="Proteomes" id="UP000678281">
    <property type="component" value="Unassembled WGS sequence"/>
</dbReference>
<evidence type="ECO:0000313" key="1">
    <source>
        <dbReference type="EMBL" id="MBS3850346.1"/>
    </source>
</evidence>
<keyword evidence="2" id="KW-1185">Reference proteome</keyword>
<comment type="caution">
    <text evidence="1">The sequence shown here is derived from an EMBL/GenBank/DDBJ whole genome shotgun (WGS) entry which is preliminary data.</text>
</comment>
<dbReference type="RefSeq" id="WP_212659968.1">
    <property type="nucleotide sequence ID" value="NZ_JAGXTP010000003.1"/>
</dbReference>